<evidence type="ECO:0000313" key="4">
    <source>
        <dbReference type="EMBL" id="MCK6263246.1"/>
    </source>
</evidence>
<dbReference type="Gene3D" id="3.40.50.1240">
    <property type="entry name" value="Phosphoglycerate mutase-like"/>
    <property type="match status" value="1"/>
</dbReference>
<dbReference type="PIRSF" id="PIRSF000709">
    <property type="entry name" value="6PFK_2-Ptase"/>
    <property type="match status" value="1"/>
</dbReference>
<evidence type="ECO:0000256" key="2">
    <source>
        <dbReference type="PIRSR" id="PIRSR613078-1"/>
    </source>
</evidence>
<feature type="binding site" evidence="3">
    <location>
        <begin position="6"/>
        <end position="13"/>
    </location>
    <ligand>
        <name>substrate</name>
    </ligand>
</feature>
<dbReference type="InterPro" id="IPR013078">
    <property type="entry name" value="His_Pase_superF_clade-1"/>
</dbReference>
<dbReference type="Proteomes" id="UP001139559">
    <property type="component" value="Unassembled WGS sequence"/>
</dbReference>
<feature type="active site" description="Tele-phosphohistidine intermediate" evidence="2">
    <location>
        <position position="7"/>
    </location>
</feature>
<proteinExistence type="predicted"/>
<dbReference type="GO" id="GO:0005829">
    <property type="term" value="C:cytosol"/>
    <property type="evidence" value="ECO:0007669"/>
    <property type="project" value="TreeGrafter"/>
</dbReference>
<feature type="binding site" evidence="3">
    <location>
        <position position="61"/>
    </location>
    <ligand>
        <name>substrate</name>
    </ligand>
</feature>
<dbReference type="InterPro" id="IPR051695">
    <property type="entry name" value="Phosphoglycerate_Mutase"/>
</dbReference>
<evidence type="ECO:0000256" key="3">
    <source>
        <dbReference type="PIRSR" id="PIRSR613078-2"/>
    </source>
</evidence>
<protein>
    <submittedName>
        <fullName evidence="4">Phosphoglycerate mutase family protein</fullName>
    </submittedName>
</protein>
<dbReference type="GO" id="GO:0004331">
    <property type="term" value="F:fructose-2,6-bisphosphate 2-phosphatase activity"/>
    <property type="evidence" value="ECO:0007669"/>
    <property type="project" value="TreeGrafter"/>
</dbReference>
<dbReference type="PANTHER" id="PTHR46517">
    <property type="entry name" value="FRUCTOSE-2,6-BISPHOSPHATASE TIGAR"/>
    <property type="match status" value="1"/>
</dbReference>
<dbReference type="SMART" id="SM00855">
    <property type="entry name" value="PGAM"/>
    <property type="match status" value="1"/>
</dbReference>
<feature type="active site" description="Proton donor/acceptor" evidence="2">
    <location>
        <position position="90"/>
    </location>
</feature>
<sequence>MIVIVRHGQTVWNKQKRKQGQSDSPLTLKGIEQAKDIASYIKKSNFIDVNDFEIYSSPLFRTMQFASIFLEEMNIENEKGTIQTNDLLKEHSFGLWEGLTETEIESDYPGFLKARYANWWDYIVPQGEGYNLISMRANKVLEEFKERNVIIFTHEMISKVIRGAYTGMNESDILSLDHPQDTIYILESGKATPVKVSD</sequence>
<accession>A0A9X1XIW9</accession>
<evidence type="ECO:0000256" key="1">
    <source>
        <dbReference type="ARBA" id="ARBA00022801"/>
    </source>
</evidence>
<dbReference type="Pfam" id="PF00300">
    <property type="entry name" value="His_Phos_1"/>
    <property type="match status" value="1"/>
</dbReference>
<dbReference type="RefSeq" id="WP_248008333.1">
    <property type="nucleotide sequence ID" value="NZ_JAJHVV010000004.1"/>
</dbReference>
<comment type="caution">
    <text evidence="4">The sequence shown here is derived from an EMBL/GenBank/DDBJ whole genome shotgun (WGS) entry which is preliminary data.</text>
</comment>
<evidence type="ECO:0000313" key="5">
    <source>
        <dbReference type="Proteomes" id="UP001139559"/>
    </source>
</evidence>
<dbReference type="AlphaFoldDB" id="A0A9X1XIW9"/>
<dbReference type="GO" id="GO:0043456">
    <property type="term" value="P:regulation of pentose-phosphate shunt"/>
    <property type="evidence" value="ECO:0007669"/>
    <property type="project" value="TreeGrafter"/>
</dbReference>
<keyword evidence="5" id="KW-1185">Reference proteome</keyword>
<dbReference type="CDD" id="cd07067">
    <property type="entry name" value="HP_PGM_like"/>
    <property type="match status" value="1"/>
</dbReference>
<dbReference type="PANTHER" id="PTHR46517:SF1">
    <property type="entry name" value="FRUCTOSE-2,6-BISPHOSPHATASE TIGAR"/>
    <property type="match status" value="1"/>
</dbReference>
<dbReference type="SUPFAM" id="SSF53254">
    <property type="entry name" value="Phosphoglycerate mutase-like"/>
    <property type="match status" value="1"/>
</dbReference>
<dbReference type="InterPro" id="IPR029033">
    <property type="entry name" value="His_PPase_superfam"/>
</dbReference>
<name>A0A9X1XIW9_9VIBR</name>
<dbReference type="PROSITE" id="PS00175">
    <property type="entry name" value="PG_MUTASE"/>
    <property type="match status" value="1"/>
</dbReference>
<dbReference type="EMBL" id="JAJHVV010000004">
    <property type="protein sequence ID" value="MCK6263246.1"/>
    <property type="molecule type" value="Genomic_DNA"/>
</dbReference>
<dbReference type="GO" id="GO:0045820">
    <property type="term" value="P:negative regulation of glycolytic process"/>
    <property type="evidence" value="ECO:0007669"/>
    <property type="project" value="TreeGrafter"/>
</dbReference>
<gene>
    <name evidence="4" type="ORF">KP803_08145</name>
</gene>
<dbReference type="InterPro" id="IPR001345">
    <property type="entry name" value="PG/BPGM_mutase_AS"/>
</dbReference>
<keyword evidence="1" id="KW-0378">Hydrolase</keyword>
<organism evidence="4 5">
    <name type="scientific">Vibrio amylolyticus</name>
    <dbReference type="NCBI Taxonomy" id="2847292"/>
    <lineage>
        <taxon>Bacteria</taxon>
        <taxon>Pseudomonadati</taxon>
        <taxon>Pseudomonadota</taxon>
        <taxon>Gammaproteobacteria</taxon>
        <taxon>Vibrionales</taxon>
        <taxon>Vibrionaceae</taxon>
        <taxon>Vibrio</taxon>
    </lineage>
</organism>
<reference evidence="4" key="1">
    <citation type="submission" date="2021-11" db="EMBL/GenBank/DDBJ databases">
        <title>Vibrio ZSDE26 sp. nov. and Vibrio ZSDZ34 sp. nov., isolated from coastal seawater in Qingdao.</title>
        <authorList>
            <person name="Zhang P."/>
        </authorList>
    </citation>
    <scope>NUCLEOTIDE SEQUENCE</scope>
    <source>
        <strain evidence="4">ZSDE26</strain>
    </source>
</reference>